<reference evidence="1" key="1">
    <citation type="journal article" date="2020" name="Stud. Mycol.">
        <title>101 Dothideomycetes genomes: a test case for predicting lifestyles and emergence of pathogens.</title>
        <authorList>
            <person name="Haridas S."/>
            <person name="Albert R."/>
            <person name="Binder M."/>
            <person name="Bloem J."/>
            <person name="Labutti K."/>
            <person name="Salamov A."/>
            <person name="Andreopoulos B."/>
            <person name="Baker S."/>
            <person name="Barry K."/>
            <person name="Bills G."/>
            <person name="Bluhm B."/>
            <person name="Cannon C."/>
            <person name="Castanera R."/>
            <person name="Culley D."/>
            <person name="Daum C."/>
            <person name="Ezra D."/>
            <person name="Gonzalez J."/>
            <person name="Henrissat B."/>
            <person name="Kuo A."/>
            <person name="Liang C."/>
            <person name="Lipzen A."/>
            <person name="Lutzoni F."/>
            <person name="Magnuson J."/>
            <person name="Mondo S."/>
            <person name="Nolan M."/>
            <person name="Ohm R."/>
            <person name="Pangilinan J."/>
            <person name="Park H.-J."/>
            <person name="Ramirez L."/>
            <person name="Alfaro M."/>
            <person name="Sun H."/>
            <person name="Tritt A."/>
            <person name="Yoshinaga Y."/>
            <person name="Zwiers L.-H."/>
            <person name="Turgeon B."/>
            <person name="Goodwin S."/>
            <person name="Spatafora J."/>
            <person name="Crous P."/>
            <person name="Grigoriev I."/>
        </authorList>
    </citation>
    <scope>NUCLEOTIDE SEQUENCE</scope>
    <source>
        <strain evidence="1">CBS 101060</strain>
    </source>
</reference>
<dbReference type="Gene3D" id="1.20.120.1630">
    <property type="match status" value="1"/>
</dbReference>
<organism evidence="1 2">
    <name type="scientific">Patellaria atrata CBS 101060</name>
    <dbReference type="NCBI Taxonomy" id="1346257"/>
    <lineage>
        <taxon>Eukaryota</taxon>
        <taxon>Fungi</taxon>
        <taxon>Dikarya</taxon>
        <taxon>Ascomycota</taxon>
        <taxon>Pezizomycotina</taxon>
        <taxon>Dothideomycetes</taxon>
        <taxon>Dothideomycetes incertae sedis</taxon>
        <taxon>Patellariales</taxon>
        <taxon>Patellariaceae</taxon>
        <taxon>Patellaria</taxon>
    </lineage>
</organism>
<dbReference type="PROSITE" id="PS50244">
    <property type="entry name" value="S5A_REDUCTASE"/>
    <property type="match status" value="1"/>
</dbReference>
<dbReference type="GO" id="GO:0016020">
    <property type="term" value="C:membrane"/>
    <property type="evidence" value="ECO:0007669"/>
    <property type="project" value="TreeGrafter"/>
</dbReference>
<dbReference type="InterPro" id="IPR010721">
    <property type="entry name" value="UstE-like"/>
</dbReference>
<comment type="caution">
    <text evidence="1">The sequence shown here is derived from an EMBL/GenBank/DDBJ whole genome shotgun (WGS) entry which is preliminary data.</text>
</comment>
<gene>
    <name evidence="1" type="ORF">M501DRAFT_929268</name>
</gene>
<evidence type="ECO:0000313" key="1">
    <source>
        <dbReference type="EMBL" id="KAF2841185.1"/>
    </source>
</evidence>
<name>A0A9P4VT82_9PEZI</name>
<dbReference type="OrthoDB" id="67965at2759"/>
<sequence length="259" mass="28250">MESYDLISRGIKKPSPLGTLAFVGLRSLDPFLQYGILARGIGSSLILRLGLKTLPPGLPTNTGTFLDSLGLSPYRAILLGMAIGSAVKQCYWLIFVSQEEFKPSAAIPVAVYNTVFNSLCDLLFTCTATSGSLSSNSIFPQAPLIIGTTLYATGILTETISEVQRRNFKADPKNKGNVYTGGLFSLARHINYGSYALWRAGYALAAGNWALGLLACTWLTFDFAKRAIPVMDEYCTQRYGADWIKYKQETKSVLFPGIL</sequence>
<protein>
    <recommendedName>
        <fullName evidence="3">Steroid 5-alpha reductase C-terminal domain-containing protein</fullName>
    </recommendedName>
</protein>
<accession>A0A9P4VT82</accession>
<dbReference type="Pfam" id="PF06966">
    <property type="entry name" value="DUF1295"/>
    <property type="match status" value="1"/>
</dbReference>
<dbReference type="EMBL" id="MU006091">
    <property type="protein sequence ID" value="KAF2841185.1"/>
    <property type="molecule type" value="Genomic_DNA"/>
</dbReference>
<evidence type="ECO:0000313" key="2">
    <source>
        <dbReference type="Proteomes" id="UP000799429"/>
    </source>
</evidence>
<dbReference type="AlphaFoldDB" id="A0A9P4VT82"/>
<dbReference type="PANTHER" id="PTHR32251:SF15">
    <property type="entry name" value="3-OXO-5-ALPHA-STEROID 4-DEHYDROGENASE (DUF1295)"/>
    <property type="match status" value="1"/>
</dbReference>
<keyword evidence="2" id="KW-1185">Reference proteome</keyword>
<dbReference type="PANTHER" id="PTHR32251">
    <property type="entry name" value="3-OXO-5-ALPHA-STEROID 4-DEHYDROGENASE"/>
    <property type="match status" value="1"/>
</dbReference>
<evidence type="ECO:0008006" key="3">
    <source>
        <dbReference type="Google" id="ProtNLM"/>
    </source>
</evidence>
<dbReference type="Proteomes" id="UP000799429">
    <property type="component" value="Unassembled WGS sequence"/>
</dbReference>
<proteinExistence type="predicted"/>